<keyword evidence="2" id="KW-1185">Reference proteome</keyword>
<proteinExistence type="predicted"/>
<evidence type="ECO:0000313" key="1">
    <source>
        <dbReference type="EMBL" id="ANN78904.1"/>
    </source>
</evidence>
<evidence type="ECO:0000313" key="2">
    <source>
        <dbReference type="Proteomes" id="UP000091926"/>
    </source>
</evidence>
<name>A0A193GI02_9BORD</name>
<sequence>MGFFVDGKLATSLAPAERATLYIPPGPVVFGTAYVGRGLCDGTGGRRERDAVLVPDTKKAYRIFSDQDGNIDVLPTTL</sequence>
<dbReference type="STRING" id="463014.BAU07_18850"/>
<protein>
    <submittedName>
        <fullName evidence="1">Uncharacterized protein</fullName>
    </submittedName>
</protein>
<accession>A0A193GI02</accession>
<dbReference type="KEGG" id="bfz:BAU07_18850"/>
<gene>
    <name evidence="1" type="ORF">BAU07_18850</name>
</gene>
<reference evidence="1 2" key="1">
    <citation type="submission" date="2016-06" db="EMBL/GenBank/DDBJ databases">
        <title>Complete genome sequences of Bordetella bronchialis and Bordetella flabilis.</title>
        <authorList>
            <person name="LiPuma J.J."/>
            <person name="Spilker T."/>
        </authorList>
    </citation>
    <scope>NUCLEOTIDE SEQUENCE [LARGE SCALE GENOMIC DNA]</scope>
    <source>
        <strain evidence="1 2">AU10664</strain>
    </source>
</reference>
<dbReference type="EMBL" id="CP016172">
    <property type="protein sequence ID" value="ANN78904.1"/>
    <property type="molecule type" value="Genomic_DNA"/>
</dbReference>
<dbReference type="AlphaFoldDB" id="A0A193GI02"/>
<dbReference type="Proteomes" id="UP000091926">
    <property type="component" value="Chromosome"/>
</dbReference>
<organism evidence="1 2">
    <name type="scientific">Bordetella flabilis</name>
    <dbReference type="NCBI Taxonomy" id="463014"/>
    <lineage>
        <taxon>Bacteria</taxon>
        <taxon>Pseudomonadati</taxon>
        <taxon>Pseudomonadota</taxon>
        <taxon>Betaproteobacteria</taxon>
        <taxon>Burkholderiales</taxon>
        <taxon>Alcaligenaceae</taxon>
        <taxon>Bordetella</taxon>
    </lineage>
</organism>